<feature type="domain" description="Methyltransferase type 11" evidence="1">
    <location>
        <begin position="64"/>
        <end position="153"/>
    </location>
</feature>
<dbReference type="InterPro" id="IPR029063">
    <property type="entry name" value="SAM-dependent_MTases_sf"/>
</dbReference>
<accession>A0A5M9ZGK0</accession>
<dbReference type="SUPFAM" id="SSF53335">
    <property type="entry name" value="S-adenosyl-L-methionine-dependent methyltransferases"/>
    <property type="match status" value="1"/>
</dbReference>
<dbReference type="Proteomes" id="UP000326060">
    <property type="component" value="Unassembled WGS sequence"/>
</dbReference>
<proteinExistence type="predicted"/>
<protein>
    <submittedName>
        <fullName evidence="2">Class I SAM-dependent methyltransferase</fullName>
    </submittedName>
</protein>
<dbReference type="Gene3D" id="3.40.50.150">
    <property type="entry name" value="Vaccinia Virus protein VP39"/>
    <property type="match status" value="1"/>
</dbReference>
<reference evidence="2 3" key="1">
    <citation type="journal article" date="2019" name="Syst. Appl. Microbiol.">
        <title>Characterization of Bifidobacterium species in feaces of the Egyptian fruit bat: Description of B. vespertilionis sp. nov. and B. rousetti sp. nov.</title>
        <authorList>
            <person name="Modesto M."/>
            <person name="Satti M."/>
            <person name="Watanabe K."/>
            <person name="Puglisi E."/>
            <person name="Morelli L."/>
            <person name="Huang C.-H."/>
            <person name="Liou J.-S."/>
            <person name="Miyashita M."/>
            <person name="Tamura T."/>
            <person name="Saito S."/>
            <person name="Mori K."/>
            <person name="Huang L."/>
            <person name="Sciavilla P."/>
            <person name="Sandri C."/>
            <person name="Spiezio C."/>
            <person name="Vitali F."/>
            <person name="Cavalieri D."/>
            <person name="Perpetuini G."/>
            <person name="Tofalo R."/>
            <person name="Bonetti A."/>
            <person name="Arita M."/>
            <person name="Mattarelli P."/>
        </authorList>
    </citation>
    <scope>NUCLEOTIDE SEQUENCE [LARGE SCALE GENOMIC DNA]</scope>
    <source>
        <strain evidence="2 3">RST27</strain>
    </source>
</reference>
<dbReference type="AlphaFoldDB" id="A0A5M9ZGK0"/>
<evidence type="ECO:0000313" key="2">
    <source>
        <dbReference type="EMBL" id="KAA8817602.1"/>
    </source>
</evidence>
<dbReference type="CDD" id="cd02440">
    <property type="entry name" value="AdoMet_MTases"/>
    <property type="match status" value="1"/>
</dbReference>
<comment type="caution">
    <text evidence="2">The sequence shown here is derived from an EMBL/GenBank/DDBJ whole genome shotgun (WGS) entry which is preliminary data.</text>
</comment>
<dbReference type="InterPro" id="IPR013216">
    <property type="entry name" value="Methyltransf_11"/>
</dbReference>
<dbReference type="EMBL" id="RZJP01000001">
    <property type="protein sequence ID" value="KAA8817602.1"/>
    <property type="molecule type" value="Genomic_DNA"/>
</dbReference>
<organism evidence="2 3">
    <name type="scientific">Bifidobacterium callitrichos</name>
    <dbReference type="NCBI Taxonomy" id="762209"/>
    <lineage>
        <taxon>Bacteria</taxon>
        <taxon>Bacillati</taxon>
        <taxon>Actinomycetota</taxon>
        <taxon>Actinomycetes</taxon>
        <taxon>Bifidobacteriales</taxon>
        <taxon>Bifidobacteriaceae</taxon>
        <taxon>Bifidobacterium</taxon>
    </lineage>
</organism>
<keyword evidence="2" id="KW-0489">Methyltransferase</keyword>
<keyword evidence="2" id="KW-0808">Transferase</keyword>
<dbReference type="GO" id="GO:0032259">
    <property type="term" value="P:methylation"/>
    <property type="evidence" value="ECO:0007669"/>
    <property type="project" value="UniProtKB-KW"/>
</dbReference>
<sequence>MKHMTINVKRERKIEVMEGAAETTFWNIYATVYDAIWRGAAGTRRIDALVVSSADAATPTVCIDLGCGTGLSAMPLRGLGWTVIGADRSEAMLKRAIHNGRLDYTIRADATAVPLPNGCARLVLLVNILQVCPEPESVIREAMRLRTNDGTIIAVWPDDTATLTDVWRDDMREGRGPLGSCAAALGRLAIGLAGFPLRMRTHTGRQIADALRSAARHEALDCDIARLGPLSDTCVIGPA</sequence>
<name>A0A5M9ZGK0_9BIFI</name>
<evidence type="ECO:0000313" key="3">
    <source>
        <dbReference type="Proteomes" id="UP000326060"/>
    </source>
</evidence>
<dbReference type="Pfam" id="PF08241">
    <property type="entry name" value="Methyltransf_11"/>
    <property type="match status" value="1"/>
</dbReference>
<dbReference type="GO" id="GO:0008757">
    <property type="term" value="F:S-adenosylmethionine-dependent methyltransferase activity"/>
    <property type="evidence" value="ECO:0007669"/>
    <property type="project" value="InterPro"/>
</dbReference>
<gene>
    <name evidence="2" type="ORF">EMB92_03390</name>
</gene>
<evidence type="ECO:0000259" key="1">
    <source>
        <dbReference type="Pfam" id="PF08241"/>
    </source>
</evidence>